<proteinExistence type="predicted"/>
<dbReference type="EMBL" id="JACMYG010000005">
    <property type="protein sequence ID" value="MBC2689536.1"/>
    <property type="molecule type" value="Genomic_DNA"/>
</dbReference>
<sequence>MNKADELAAKLRNRLQRTDETEICTDTAIDHWPTQVNDLYHQVETWLAPLIEAGLGIRRNPTHVFERHPSGATYNYAIDQLVLEALHRTITFDPIARFSTKADGLVEIHLPGKNLRALRSIDEHGESQWTLQKIPPLGQVAQAPVAWNEENLLWIVEEGLGL</sequence>
<evidence type="ECO:0000313" key="1">
    <source>
        <dbReference type="EMBL" id="MBC2689536.1"/>
    </source>
</evidence>
<organism evidence="1 2">
    <name type="scientific">Pseudomonas kielensis</name>
    <dbReference type="NCBI Taxonomy" id="2762577"/>
    <lineage>
        <taxon>Bacteria</taxon>
        <taxon>Pseudomonadati</taxon>
        <taxon>Pseudomonadota</taxon>
        <taxon>Gammaproteobacteria</taxon>
        <taxon>Pseudomonadales</taxon>
        <taxon>Pseudomonadaceae</taxon>
        <taxon>Pseudomonas</taxon>
    </lineage>
</organism>
<reference evidence="1 2" key="1">
    <citation type="submission" date="2020-08" db="EMBL/GenBank/DDBJ databases">
        <title>Pseudomonas sp. nov.</title>
        <authorList>
            <person name="Gieschler S."/>
            <person name="Fiedler G."/>
            <person name="Brinks E."/>
            <person name="Boehnlein C."/>
            <person name="Franz C.M.A.P."/>
            <person name="Kabisch J."/>
        </authorList>
    </citation>
    <scope>NUCLEOTIDE SEQUENCE [LARGE SCALE GENOMIC DNA]</scope>
    <source>
        <strain evidence="1 2">MBT-1</strain>
    </source>
</reference>
<dbReference type="RefSeq" id="WP_166589969.1">
    <property type="nucleotide sequence ID" value="NZ_CP130043.1"/>
</dbReference>
<protein>
    <submittedName>
        <fullName evidence="1">Uncharacterized protein</fullName>
    </submittedName>
</protein>
<accession>A0A7X1GBS3</accession>
<keyword evidence="2" id="KW-1185">Reference proteome</keyword>
<evidence type="ECO:0000313" key="2">
    <source>
        <dbReference type="Proteomes" id="UP000526003"/>
    </source>
</evidence>
<name>A0A7X1GBS3_9PSED</name>
<dbReference type="AlphaFoldDB" id="A0A7X1GBS3"/>
<dbReference type="Proteomes" id="UP000526003">
    <property type="component" value="Unassembled WGS sequence"/>
</dbReference>
<gene>
    <name evidence="1" type="ORF">H7995_06960</name>
</gene>
<comment type="caution">
    <text evidence="1">The sequence shown here is derived from an EMBL/GenBank/DDBJ whole genome shotgun (WGS) entry which is preliminary data.</text>
</comment>